<dbReference type="GO" id="GO:0016884">
    <property type="term" value="F:carbon-nitrogen ligase activity, with glutamine as amido-N-donor"/>
    <property type="evidence" value="ECO:0007669"/>
    <property type="project" value="InterPro"/>
</dbReference>
<dbReference type="Gene3D" id="1.10.1510.10">
    <property type="entry name" value="Uncharacterised protein YqeY/AIM41 PF09424, N-terminal domain"/>
    <property type="match status" value="1"/>
</dbReference>
<dbReference type="InterPro" id="IPR019004">
    <property type="entry name" value="YqeY/Aim41"/>
</dbReference>
<reference evidence="1 2" key="1">
    <citation type="submission" date="2020-12" db="EMBL/GenBank/DDBJ databases">
        <title>Sulforoseuscoccus oceanibium gen. nov., sp. nov., a representative of the phylum Verrucomicrobia with special cytoplasmic membrane, and proposal of Sulforoseuscoccusaceae fam. nov.</title>
        <authorList>
            <person name="Xi F."/>
        </authorList>
    </citation>
    <scope>NUCLEOTIDE SEQUENCE [LARGE SCALE GENOMIC DNA]</scope>
    <source>
        <strain evidence="1 2">T37</strain>
    </source>
</reference>
<dbReference type="InterPro" id="IPR023168">
    <property type="entry name" value="GatB_Yqey_C_2"/>
</dbReference>
<dbReference type="PANTHER" id="PTHR28055">
    <property type="entry name" value="ALTERED INHERITANCE OF MITOCHONDRIA PROTEIN 41, MITOCHONDRIAL"/>
    <property type="match status" value="1"/>
</dbReference>
<dbReference type="SUPFAM" id="SSF89095">
    <property type="entry name" value="GatB/YqeY motif"/>
    <property type="match status" value="1"/>
</dbReference>
<accession>A0A6B3LEW9</accession>
<dbReference type="AlphaFoldDB" id="A0A6B3LEW9"/>
<dbReference type="InterPro" id="IPR042184">
    <property type="entry name" value="YqeY/Aim41_N"/>
</dbReference>
<gene>
    <name evidence="1" type="ORF">G3M56_000480</name>
</gene>
<evidence type="ECO:0000313" key="1">
    <source>
        <dbReference type="EMBL" id="QQL45098.1"/>
    </source>
</evidence>
<dbReference type="Gene3D" id="1.10.10.410">
    <property type="match status" value="1"/>
</dbReference>
<dbReference type="InterPro" id="IPR003789">
    <property type="entry name" value="Asn/Gln_tRNA_amidoTrase-B-like"/>
</dbReference>
<protein>
    <submittedName>
        <fullName evidence="1">GatB/YqeY domain-containing protein</fullName>
    </submittedName>
</protein>
<dbReference type="RefSeq" id="WP_164364793.1">
    <property type="nucleotide sequence ID" value="NZ_CP066776.1"/>
</dbReference>
<dbReference type="EMBL" id="CP066776">
    <property type="protein sequence ID" value="QQL45098.1"/>
    <property type="molecule type" value="Genomic_DNA"/>
</dbReference>
<name>A0A6B3LEW9_9BACT</name>
<evidence type="ECO:0000313" key="2">
    <source>
        <dbReference type="Proteomes" id="UP000475117"/>
    </source>
</evidence>
<dbReference type="Proteomes" id="UP000475117">
    <property type="component" value="Chromosome"/>
</dbReference>
<sequence>MSTLNDQLTEDMKAAMKARDQKKLNVIRGLKAAVKNAAIEAGGADAVLDDVAVMAVIRKQIKQRQDSVEQYQNANRPELAETELEEIAVLETYLPQPLSEEEVDAIVDQAIASTGATAMADMGKVMGEVQKLAEGRADGKVLSQKVRAKLA</sequence>
<keyword evidence="2" id="KW-1185">Reference proteome</keyword>
<organism evidence="1 2">
    <name type="scientific">Sulfuriroseicoccus oceanibius</name>
    <dbReference type="NCBI Taxonomy" id="2707525"/>
    <lineage>
        <taxon>Bacteria</taxon>
        <taxon>Pseudomonadati</taxon>
        <taxon>Verrucomicrobiota</taxon>
        <taxon>Verrucomicrobiia</taxon>
        <taxon>Verrucomicrobiales</taxon>
        <taxon>Verrucomicrobiaceae</taxon>
        <taxon>Sulfuriroseicoccus</taxon>
    </lineage>
</organism>
<dbReference type="PANTHER" id="PTHR28055:SF1">
    <property type="entry name" value="ALTERED INHERITANCE OF MITOCHONDRIA PROTEIN 41, MITOCHONDRIAL"/>
    <property type="match status" value="1"/>
</dbReference>
<dbReference type="Pfam" id="PF09424">
    <property type="entry name" value="YqeY"/>
    <property type="match status" value="1"/>
</dbReference>
<proteinExistence type="predicted"/>
<dbReference type="KEGG" id="soa:G3M56_000480"/>